<keyword evidence="1" id="KW-0472">Membrane</keyword>
<dbReference type="SUPFAM" id="SSF51556">
    <property type="entry name" value="Metallo-dependent hydrolases"/>
    <property type="match status" value="2"/>
</dbReference>
<gene>
    <name evidence="3" type="ORF">SISSUDRAFT_1061715</name>
</gene>
<feature type="domain" description="Amidohydrolase-related" evidence="2">
    <location>
        <begin position="409"/>
        <end position="504"/>
    </location>
</feature>
<dbReference type="SUPFAM" id="SSF51338">
    <property type="entry name" value="Composite domain of metallo-dependent hydrolases"/>
    <property type="match status" value="1"/>
</dbReference>
<sequence length="948" mass="102845">MKGLALGPARTEPASNQSLIIWLFSIFFVVSSLFLWISEYELNVTIRPFSSHSSPLNSTEKEFTLNRCRYARATPGPPPGFQSRKISDRFVQGTPAVLIRNATIWNGLRNGTEVIEGDVLLDGGVVKALGYVPDALLDDLRGDLVIENANGAWVTPGIVDLHSHIAAAPSPGLSGAQDTNSRKSPINPWLRIVDGLNTHDETYELSIAGGVTSVQVLPGSANSIGGLGAFIKLRQTPERTTFSKLLEPPYELNGTHFDHTFTPRWRHMKHACGENPRRVYSQNRMDSAWGFREAYDSARKIKEAQDAYCDAAEAGSWKALGTWPESLQWETLIDVLRGKVKLSVHCYEAVDLDMIVRLTHEFQFPVASFHHAGETYLVPDRLKQAWGGAPAIALFASNFRKKREAYRGSEFAPRILSEHGIPVVMKSDHPVINSRLLQNEAALAHYFGLHPALALSSITSTPADAAGLGHRIGRISEGYDADLVIWDSHPLSLGATPKQVFIDGIAQLENPHVSHKPASFQKYPRPPNFDKEAADTVKYEGLPPLKPSRKEGRIAFVNVRSFYDRSEEGVSELISFPLPDVGVTEVTAETGGEVVVEHGEIICYGLQRGSCLASNQLYDEIVDLAGGSISPALITFGTSLGLSEIRLEPVTNDGPVYDPFIGNGIPSVLKDRVIAASDGLQFGGRNTLLAYRGGVTTAISSPSGSFLRGISTAFNTGADHALEPGAIVKDTVALHVSVSPHFTPSVSSQIAALKTLLLDDPVREWKDVLDGVIPLIVHTDNADIMASIIRLKAYVEDEAGSNLQISFAGAQEAHLIAKEIGEAGVGVIIYPVSPFPHYWDGRRILPGPPITRSTAIVNLLQNNVTVAIGVTDEYLARHTGFELTRAVLETDGFINKKQALSLVTTNIEKLFGLEAGSDLVAYRGGEYSDLSGVPVAILSKKGGFVDLM</sequence>
<keyword evidence="1" id="KW-0812">Transmembrane</keyword>
<reference evidence="3 4" key="1">
    <citation type="journal article" date="2016" name="Mol. Biol. Evol.">
        <title>Comparative Genomics of Early-Diverging Mushroom-Forming Fungi Provides Insights into the Origins of Lignocellulose Decay Capabilities.</title>
        <authorList>
            <person name="Nagy L.G."/>
            <person name="Riley R."/>
            <person name="Tritt A."/>
            <person name="Adam C."/>
            <person name="Daum C."/>
            <person name="Floudas D."/>
            <person name="Sun H."/>
            <person name="Yadav J.S."/>
            <person name="Pangilinan J."/>
            <person name="Larsson K.H."/>
            <person name="Matsuura K."/>
            <person name="Barry K."/>
            <person name="Labutti K."/>
            <person name="Kuo R."/>
            <person name="Ohm R.A."/>
            <person name="Bhattacharya S.S."/>
            <person name="Shirouzu T."/>
            <person name="Yoshinaga Y."/>
            <person name="Martin F.M."/>
            <person name="Grigoriev I.V."/>
            <person name="Hibbett D.S."/>
        </authorList>
    </citation>
    <scope>NUCLEOTIDE SEQUENCE [LARGE SCALE GENOMIC DNA]</scope>
    <source>
        <strain evidence="3 4">HHB10207 ss-3</strain>
    </source>
</reference>
<keyword evidence="4" id="KW-1185">Reference proteome</keyword>
<dbReference type="GO" id="GO:0005737">
    <property type="term" value="C:cytoplasm"/>
    <property type="evidence" value="ECO:0007669"/>
    <property type="project" value="TreeGrafter"/>
</dbReference>
<evidence type="ECO:0000313" key="3">
    <source>
        <dbReference type="EMBL" id="KZT38789.1"/>
    </source>
</evidence>
<evidence type="ECO:0000259" key="2">
    <source>
        <dbReference type="Pfam" id="PF01979"/>
    </source>
</evidence>
<evidence type="ECO:0000256" key="1">
    <source>
        <dbReference type="SAM" id="Phobius"/>
    </source>
</evidence>
<feature type="transmembrane region" description="Helical" evidence="1">
    <location>
        <begin position="20"/>
        <end position="37"/>
    </location>
</feature>
<dbReference type="InterPro" id="IPR050138">
    <property type="entry name" value="DHOase/Allantoinase_Hydrolase"/>
</dbReference>
<dbReference type="PANTHER" id="PTHR43668">
    <property type="entry name" value="ALLANTOINASE"/>
    <property type="match status" value="1"/>
</dbReference>
<protein>
    <recommendedName>
        <fullName evidence="2">Amidohydrolase-related domain-containing protein</fullName>
    </recommendedName>
</protein>
<organism evidence="3 4">
    <name type="scientific">Sistotremastrum suecicum HHB10207 ss-3</name>
    <dbReference type="NCBI Taxonomy" id="1314776"/>
    <lineage>
        <taxon>Eukaryota</taxon>
        <taxon>Fungi</taxon>
        <taxon>Dikarya</taxon>
        <taxon>Basidiomycota</taxon>
        <taxon>Agaricomycotina</taxon>
        <taxon>Agaricomycetes</taxon>
        <taxon>Sistotremastrales</taxon>
        <taxon>Sistotremastraceae</taxon>
        <taxon>Sistotremastrum</taxon>
    </lineage>
</organism>
<proteinExistence type="predicted"/>
<dbReference type="STRING" id="1314776.A0A166DQF3"/>
<dbReference type="InterPro" id="IPR032466">
    <property type="entry name" value="Metal_Hydrolase"/>
</dbReference>
<dbReference type="PANTHER" id="PTHR43668:SF5">
    <property type="entry name" value="AMIDOHYDROLASE 3 DOMAIN-CONTAINING PROTEIN"/>
    <property type="match status" value="1"/>
</dbReference>
<dbReference type="Gene3D" id="3.20.20.140">
    <property type="entry name" value="Metal-dependent hydrolases"/>
    <property type="match status" value="2"/>
</dbReference>
<dbReference type="Pfam" id="PF01979">
    <property type="entry name" value="Amidohydro_1"/>
    <property type="match status" value="1"/>
</dbReference>
<dbReference type="EMBL" id="KV428057">
    <property type="protein sequence ID" value="KZT38789.1"/>
    <property type="molecule type" value="Genomic_DNA"/>
</dbReference>
<dbReference type="AlphaFoldDB" id="A0A166DQF3"/>
<dbReference type="InterPro" id="IPR011059">
    <property type="entry name" value="Metal-dep_hydrolase_composite"/>
</dbReference>
<dbReference type="GO" id="GO:0004038">
    <property type="term" value="F:allantoinase activity"/>
    <property type="evidence" value="ECO:0007669"/>
    <property type="project" value="TreeGrafter"/>
</dbReference>
<dbReference type="InterPro" id="IPR006680">
    <property type="entry name" value="Amidohydro-rel"/>
</dbReference>
<dbReference type="OrthoDB" id="10258955at2759"/>
<name>A0A166DQF3_9AGAM</name>
<keyword evidence="1" id="KW-1133">Transmembrane helix</keyword>
<dbReference type="Proteomes" id="UP000076798">
    <property type="component" value="Unassembled WGS sequence"/>
</dbReference>
<dbReference type="GO" id="GO:0006145">
    <property type="term" value="P:purine nucleobase catabolic process"/>
    <property type="evidence" value="ECO:0007669"/>
    <property type="project" value="TreeGrafter"/>
</dbReference>
<evidence type="ECO:0000313" key="4">
    <source>
        <dbReference type="Proteomes" id="UP000076798"/>
    </source>
</evidence>
<accession>A0A166DQF3</accession>